<gene>
    <name evidence="1" type="ORF">KI387_001454</name>
</gene>
<proteinExistence type="predicted"/>
<accession>A0AA38LMP9</accession>
<keyword evidence="2" id="KW-1185">Reference proteome</keyword>
<dbReference type="AlphaFoldDB" id="A0AA38LMP9"/>
<sequence length="91" mass="9700">IPLGLSSGEEWNGPGTDALEKEGVSSLVRSCGPGMAVKFLVLQLGFSEVKNLIKEMYLGKVPLSSQPARKEIPSTVGGLKVCGLRPLEEFK</sequence>
<name>A0AA38LMP9_TAXCH</name>
<reference evidence="1 2" key="1">
    <citation type="journal article" date="2021" name="Nat. Plants">
        <title>The Taxus genome provides insights into paclitaxel biosynthesis.</title>
        <authorList>
            <person name="Xiong X."/>
            <person name="Gou J."/>
            <person name="Liao Q."/>
            <person name="Li Y."/>
            <person name="Zhou Q."/>
            <person name="Bi G."/>
            <person name="Li C."/>
            <person name="Du R."/>
            <person name="Wang X."/>
            <person name="Sun T."/>
            <person name="Guo L."/>
            <person name="Liang H."/>
            <person name="Lu P."/>
            <person name="Wu Y."/>
            <person name="Zhang Z."/>
            <person name="Ro D.K."/>
            <person name="Shang Y."/>
            <person name="Huang S."/>
            <person name="Yan J."/>
        </authorList>
    </citation>
    <scope>NUCLEOTIDE SEQUENCE [LARGE SCALE GENOMIC DNA]</scope>
    <source>
        <strain evidence="1">Ta-2019</strain>
    </source>
</reference>
<comment type="caution">
    <text evidence="1">The sequence shown here is derived from an EMBL/GenBank/DDBJ whole genome shotgun (WGS) entry which is preliminary data.</text>
</comment>
<organism evidence="1 2">
    <name type="scientific">Taxus chinensis</name>
    <name type="common">Chinese yew</name>
    <name type="synonym">Taxus wallichiana var. chinensis</name>
    <dbReference type="NCBI Taxonomy" id="29808"/>
    <lineage>
        <taxon>Eukaryota</taxon>
        <taxon>Viridiplantae</taxon>
        <taxon>Streptophyta</taxon>
        <taxon>Embryophyta</taxon>
        <taxon>Tracheophyta</taxon>
        <taxon>Spermatophyta</taxon>
        <taxon>Pinopsida</taxon>
        <taxon>Pinidae</taxon>
        <taxon>Conifers II</taxon>
        <taxon>Cupressales</taxon>
        <taxon>Taxaceae</taxon>
        <taxon>Taxus</taxon>
    </lineage>
</organism>
<feature type="non-terminal residue" evidence="1">
    <location>
        <position position="1"/>
    </location>
</feature>
<evidence type="ECO:0000313" key="2">
    <source>
        <dbReference type="Proteomes" id="UP000824469"/>
    </source>
</evidence>
<protein>
    <submittedName>
        <fullName evidence="1">Uncharacterized protein</fullName>
    </submittedName>
</protein>
<dbReference type="Proteomes" id="UP000824469">
    <property type="component" value="Unassembled WGS sequence"/>
</dbReference>
<dbReference type="EMBL" id="JAHRHJ020000001">
    <property type="protein sequence ID" value="KAH9329346.1"/>
    <property type="molecule type" value="Genomic_DNA"/>
</dbReference>
<evidence type="ECO:0000313" key="1">
    <source>
        <dbReference type="EMBL" id="KAH9329346.1"/>
    </source>
</evidence>
<feature type="non-terminal residue" evidence="1">
    <location>
        <position position="91"/>
    </location>
</feature>